<name>A0A6A0AJR9_HAELA</name>
<protein>
    <submittedName>
        <fullName evidence="1">Uncharacterized protein</fullName>
    </submittedName>
</protein>
<evidence type="ECO:0000313" key="1">
    <source>
        <dbReference type="EMBL" id="GFH32828.1"/>
    </source>
</evidence>
<keyword evidence="2" id="KW-1185">Reference proteome</keyword>
<dbReference type="EMBL" id="BLLF01007207">
    <property type="protein sequence ID" value="GFH32828.1"/>
    <property type="molecule type" value="Genomic_DNA"/>
</dbReference>
<dbReference type="Proteomes" id="UP000485058">
    <property type="component" value="Unassembled WGS sequence"/>
</dbReference>
<evidence type="ECO:0000313" key="2">
    <source>
        <dbReference type="Proteomes" id="UP000485058"/>
    </source>
</evidence>
<comment type="caution">
    <text evidence="1">The sequence shown here is derived from an EMBL/GenBank/DDBJ whole genome shotgun (WGS) entry which is preliminary data.</text>
</comment>
<proteinExistence type="predicted"/>
<dbReference type="AlphaFoldDB" id="A0A6A0AJR9"/>
<accession>A0A6A0AJR9</accession>
<reference evidence="1 2" key="1">
    <citation type="submission" date="2020-02" db="EMBL/GenBank/DDBJ databases">
        <title>Draft genome sequence of Haematococcus lacustris strain NIES-144.</title>
        <authorList>
            <person name="Morimoto D."/>
            <person name="Nakagawa S."/>
            <person name="Yoshida T."/>
            <person name="Sawayama S."/>
        </authorList>
    </citation>
    <scope>NUCLEOTIDE SEQUENCE [LARGE SCALE GENOMIC DNA]</scope>
    <source>
        <strain evidence="1 2">NIES-144</strain>
    </source>
</reference>
<gene>
    <name evidence="1" type="ORF">HaLaN_32115</name>
</gene>
<sequence>MRAVRIRTCYSLAYDHIPRHALAGLDRRGGIRFGQVSLASIPGETLLGCEFVDPKQVPDAKASKHVNHQ</sequence>
<organism evidence="1 2">
    <name type="scientific">Haematococcus lacustris</name>
    <name type="common">Green alga</name>
    <name type="synonym">Haematococcus pluvialis</name>
    <dbReference type="NCBI Taxonomy" id="44745"/>
    <lineage>
        <taxon>Eukaryota</taxon>
        <taxon>Viridiplantae</taxon>
        <taxon>Chlorophyta</taxon>
        <taxon>core chlorophytes</taxon>
        <taxon>Chlorophyceae</taxon>
        <taxon>CS clade</taxon>
        <taxon>Chlamydomonadales</taxon>
        <taxon>Haematococcaceae</taxon>
        <taxon>Haematococcus</taxon>
    </lineage>
</organism>